<feature type="transmembrane region" description="Helical" evidence="1">
    <location>
        <begin position="124"/>
        <end position="145"/>
    </location>
</feature>
<keyword evidence="1" id="KW-1133">Transmembrane helix</keyword>
<keyword evidence="1" id="KW-0812">Transmembrane</keyword>
<keyword evidence="4" id="KW-1185">Reference proteome</keyword>
<dbReference type="InterPro" id="IPR051158">
    <property type="entry name" value="Metallophosphoesterase_sf"/>
</dbReference>
<dbReference type="InterPro" id="IPR004843">
    <property type="entry name" value="Calcineurin-like_PHP"/>
</dbReference>
<gene>
    <name evidence="3" type="ORF">HNR46_003208</name>
</gene>
<proteinExistence type="predicted"/>
<evidence type="ECO:0000256" key="1">
    <source>
        <dbReference type="SAM" id="Phobius"/>
    </source>
</evidence>
<feature type="transmembrane region" description="Helical" evidence="1">
    <location>
        <begin position="67"/>
        <end position="91"/>
    </location>
</feature>
<keyword evidence="1" id="KW-0472">Membrane</keyword>
<organism evidence="3 4">
    <name type="scientific">Haloferula luteola</name>
    <dbReference type="NCBI Taxonomy" id="595692"/>
    <lineage>
        <taxon>Bacteria</taxon>
        <taxon>Pseudomonadati</taxon>
        <taxon>Verrucomicrobiota</taxon>
        <taxon>Verrucomicrobiia</taxon>
        <taxon>Verrucomicrobiales</taxon>
        <taxon>Verrucomicrobiaceae</taxon>
        <taxon>Haloferula</taxon>
    </lineage>
</organism>
<comment type="caution">
    <text evidence="3">The sequence shown here is derived from an EMBL/GenBank/DDBJ whole genome shotgun (WGS) entry which is preliminary data.</text>
</comment>
<sequence length="396" mass="42990">MSMFLLILLGIPVLSLLWFFWAMRTSAFRQAGRTTRISFSLATSLLLGGFVWIVLQRMGRVTSEPPAVVQAAVLLWGLVFLPLVALPTLILGGGLQAVSRLKNHLRSRKGDHPVALPDPGRRRFLETAAVALPVLATYGATGVAIPQTKHFRIRRIDVPLAGLPKDLDGMTIAHVSDVHVGKFTHGRLLTDLAEATNQLKADVVALTGDLIDHALADLPEALDMVSRFDPRSGLFLVEGNHDLFEGREAFRSGVREAGLTLLANDSASLEVRGHPIDVLGIPWAHAEARMEQDIATVARLRRQDAFPILLAHHPHAFDAAARAGIPLTLGGHTHGGQLMITPEIGPGPMLYRYWSGLYQKPGGEAAVISNGAGNWFPLRTAAPAEILYLTLRRVRA</sequence>
<reference evidence="3 4" key="1">
    <citation type="submission" date="2020-08" db="EMBL/GenBank/DDBJ databases">
        <title>Genomic Encyclopedia of Type Strains, Phase IV (KMG-IV): sequencing the most valuable type-strain genomes for metagenomic binning, comparative biology and taxonomic classification.</title>
        <authorList>
            <person name="Goeker M."/>
        </authorList>
    </citation>
    <scope>NUCLEOTIDE SEQUENCE [LARGE SCALE GENOMIC DNA]</scope>
    <source>
        <strain evidence="3 4">YC6886</strain>
    </source>
</reference>
<dbReference type="Gene3D" id="3.60.21.10">
    <property type="match status" value="1"/>
</dbReference>
<evidence type="ECO:0000313" key="3">
    <source>
        <dbReference type="EMBL" id="MBB5352958.1"/>
    </source>
</evidence>
<dbReference type="PANTHER" id="PTHR31302">
    <property type="entry name" value="TRANSMEMBRANE PROTEIN WITH METALLOPHOSPHOESTERASE DOMAIN-RELATED"/>
    <property type="match status" value="1"/>
</dbReference>
<dbReference type="Pfam" id="PF00149">
    <property type="entry name" value="Metallophos"/>
    <property type="match status" value="1"/>
</dbReference>
<dbReference type="PANTHER" id="PTHR31302:SF0">
    <property type="entry name" value="TRANSMEMBRANE PROTEIN WITH METALLOPHOSPHOESTERASE DOMAIN"/>
    <property type="match status" value="1"/>
</dbReference>
<dbReference type="EMBL" id="JACHFD010000018">
    <property type="protein sequence ID" value="MBB5352958.1"/>
    <property type="molecule type" value="Genomic_DNA"/>
</dbReference>
<dbReference type="AlphaFoldDB" id="A0A840VE93"/>
<evidence type="ECO:0000313" key="4">
    <source>
        <dbReference type="Proteomes" id="UP000557717"/>
    </source>
</evidence>
<feature type="domain" description="Calcineurin-like phosphoesterase" evidence="2">
    <location>
        <begin position="170"/>
        <end position="335"/>
    </location>
</feature>
<feature type="transmembrane region" description="Helical" evidence="1">
    <location>
        <begin position="37"/>
        <end position="55"/>
    </location>
</feature>
<protein>
    <recommendedName>
        <fullName evidence="2">Calcineurin-like phosphoesterase domain-containing protein</fullName>
    </recommendedName>
</protein>
<evidence type="ECO:0000259" key="2">
    <source>
        <dbReference type="Pfam" id="PF00149"/>
    </source>
</evidence>
<dbReference type="Proteomes" id="UP000557717">
    <property type="component" value="Unassembled WGS sequence"/>
</dbReference>
<accession>A0A840VE93</accession>
<dbReference type="SUPFAM" id="SSF56300">
    <property type="entry name" value="Metallo-dependent phosphatases"/>
    <property type="match status" value="1"/>
</dbReference>
<dbReference type="InterPro" id="IPR029052">
    <property type="entry name" value="Metallo-depent_PP-like"/>
</dbReference>
<name>A0A840VE93_9BACT</name>
<dbReference type="GO" id="GO:0016787">
    <property type="term" value="F:hydrolase activity"/>
    <property type="evidence" value="ECO:0007669"/>
    <property type="project" value="InterPro"/>
</dbReference>